<accession>A0ABM7RB78</accession>
<evidence type="ECO:0000313" key="10">
    <source>
        <dbReference type="Proteomes" id="UP001374893"/>
    </source>
</evidence>
<feature type="domain" description="Type II secretion system protein GspF" evidence="8">
    <location>
        <begin position="261"/>
        <end position="383"/>
    </location>
</feature>
<dbReference type="InterPro" id="IPR018076">
    <property type="entry name" value="T2SS_GspF_dom"/>
</dbReference>
<dbReference type="Gene3D" id="1.20.81.30">
    <property type="entry name" value="Type II secretion system (T2SS), domain F"/>
    <property type="match status" value="2"/>
</dbReference>
<keyword evidence="5 7" id="KW-1133">Transmembrane helix</keyword>
<dbReference type="EMBL" id="AP024702">
    <property type="protein sequence ID" value="BCX46861.1"/>
    <property type="molecule type" value="Genomic_DNA"/>
</dbReference>
<dbReference type="PANTHER" id="PTHR30012:SF0">
    <property type="entry name" value="TYPE II SECRETION SYSTEM PROTEIN F-RELATED"/>
    <property type="match status" value="1"/>
</dbReference>
<dbReference type="PANTHER" id="PTHR30012">
    <property type="entry name" value="GENERAL SECRETION PATHWAY PROTEIN"/>
    <property type="match status" value="1"/>
</dbReference>
<protein>
    <submittedName>
        <fullName evidence="9">Type II secretory pathway, component PulF</fullName>
    </submittedName>
</protein>
<evidence type="ECO:0000256" key="1">
    <source>
        <dbReference type="ARBA" id="ARBA00004651"/>
    </source>
</evidence>
<evidence type="ECO:0000256" key="4">
    <source>
        <dbReference type="ARBA" id="ARBA00022692"/>
    </source>
</evidence>
<evidence type="ECO:0000259" key="8">
    <source>
        <dbReference type="Pfam" id="PF00482"/>
    </source>
</evidence>
<keyword evidence="3" id="KW-1003">Cell membrane</keyword>
<organism evidence="9 10">
    <name type="scientific">Haloferula helveola</name>
    <dbReference type="NCBI Taxonomy" id="490095"/>
    <lineage>
        <taxon>Bacteria</taxon>
        <taxon>Pseudomonadati</taxon>
        <taxon>Verrucomicrobiota</taxon>
        <taxon>Verrucomicrobiia</taxon>
        <taxon>Verrucomicrobiales</taxon>
        <taxon>Verrucomicrobiaceae</taxon>
        <taxon>Haloferula</taxon>
    </lineage>
</organism>
<dbReference type="InterPro" id="IPR042094">
    <property type="entry name" value="T2SS_GspF_sf"/>
</dbReference>
<evidence type="ECO:0000313" key="9">
    <source>
        <dbReference type="EMBL" id="BCX46861.1"/>
    </source>
</evidence>
<reference evidence="9 10" key="1">
    <citation type="submission" date="2021-06" db="EMBL/GenBank/DDBJ databases">
        <title>Complete genome of Haloferula helveola possessing various polysaccharide degrading enzymes.</title>
        <authorList>
            <person name="Takami H."/>
            <person name="Huang C."/>
            <person name="Hamasaki K."/>
        </authorList>
    </citation>
    <scope>NUCLEOTIDE SEQUENCE [LARGE SCALE GENOMIC DNA]</scope>
    <source>
        <strain evidence="9 10">CN-1</strain>
    </source>
</reference>
<feature type="transmembrane region" description="Helical" evidence="7">
    <location>
        <begin position="162"/>
        <end position="186"/>
    </location>
</feature>
<comment type="similarity">
    <text evidence="2">Belongs to the GSP F family.</text>
</comment>
<feature type="transmembrane region" description="Helical" evidence="7">
    <location>
        <begin position="206"/>
        <end position="229"/>
    </location>
</feature>
<evidence type="ECO:0000256" key="5">
    <source>
        <dbReference type="ARBA" id="ARBA00022989"/>
    </source>
</evidence>
<keyword evidence="6 7" id="KW-0472">Membrane</keyword>
<evidence type="ECO:0000256" key="3">
    <source>
        <dbReference type="ARBA" id="ARBA00022475"/>
    </source>
</evidence>
<dbReference type="PRINTS" id="PR00812">
    <property type="entry name" value="BCTERIALGSPF"/>
</dbReference>
<feature type="transmembrane region" description="Helical" evidence="7">
    <location>
        <begin position="360"/>
        <end position="384"/>
    </location>
</feature>
<comment type="subcellular location">
    <subcellularLocation>
        <location evidence="1">Cell membrane</location>
        <topology evidence="1">Multi-pass membrane protein</topology>
    </subcellularLocation>
</comment>
<feature type="domain" description="Type II secretion system protein GspF" evidence="8">
    <location>
        <begin position="57"/>
        <end position="180"/>
    </location>
</feature>
<name>A0ABM7RB78_9BACT</name>
<dbReference type="Proteomes" id="UP001374893">
    <property type="component" value="Chromosome"/>
</dbReference>
<sequence length="394" mass="43014">MRSGTLTADNATEALARIADSNLVPVDLQLVGNSKGGALARLRTHYLPVPPTDLIIFTKQLNTMVRVGIPMTQALGILRDQTEQPRLKRLAGIIRDDVEGGSSLSAAAGKHPDVFSSLFCSMIEAGETSGTLPDVLDRLVYLIEHEAQVKAEIKSALRYPMIVVGALVAAFVVMVGFVIPRFVAFFDKQGLVLPLPTRICIAMSEFFTSYGLWVLLGAGIAGLMAHHYFNRTERGRLSRDRALIAMPLIGPVLVKAAMSRFASIFAILQASGVLILDALRILTETVGNAAISSEFVKVRELLEEGHGVAGPLSSSKYFPPMLINMVKIGEESGRLDEMLRHVSEHYDSEIRHTIKKMTDAIGPILIISLTVVVGFFALAIYMPMWELTEMVNKK</sequence>
<evidence type="ECO:0000256" key="7">
    <source>
        <dbReference type="SAM" id="Phobius"/>
    </source>
</evidence>
<dbReference type="InterPro" id="IPR003004">
    <property type="entry name" value="GspF/PilC"/>
</dbReference>
<gene>
    <name evidence="9" type="ORF">HAHE_07690</name>
</gene>
<proteinExistence type="inferred from homology"/>
<dbReference type="Pfam" id="PF00482">
    <property type="entry name" value="T2SSF"/>
    <property type="match status" value="2"/>
</dbReference>
<evidence type="ECO:0000256" key="2">
    <source>
        <dbReference type="ARBA" id="ARBA00005745"/>
    </source>
</evidence>
<evidence type="ECO:0000256" key="6">
    <source>
        <dbReference type="ARBA" id="ARBA00023136"/>
    </source>
</evidence>
<keyword evidence="4 7" id="KW-0812">Transmembrane</keyword>
<keyword evidence="10" id="KW-1185">Reference proteome</keyword>